<dbReference type="GO" id="GO:0016020">
    <property type="term" value="C:membrane"/>
    <property type="evidence" value="ECO:0007669"/>
    <property type="project" value="TreeGrafter"/>
</dbReference>
<sequence length="412" mass="45141">MDQCIPVNLPLFRESVMMASPSRKTVLITGANTGLGFQIARVLFRDYGERFYIFLGSRDMTKGEAAVAELVREGLTSCEAVHLDVTDNDSIALAAEIIRKRYGRLDVLHVNAGITPDKDLLPQGHPISEVIKTSMATNVAGAAQTAEKFLPLLKRAENPRLVFMSTGFGSLTRVSTFQSNEKWPAYSASKAALNMIMLWYWRRCPWMRVNACNPGFRSTALNGFAKGNAHGMTPGPLELGARNAVRLSLLGEDGESGTHTEWHDDEEKWQTPVLQDATSNPPDPTPPPPLLSISLGGSPLYAVRISGNDPGGLYRGSASRIAISSGPIASAGYILGAVQMAPTAPLHSRPKYPTAPFRHRRIMPRKRRLPPMTRERRPRIGNMSPRQGFREQSRTGLEIVVGSPVESSQDGW</sequence>
<dbReference type="AlphaFoldDB" id="A0A3M7DXF8"/>
<dbReference type="Pfam" id="PF00106">
    <property type="entry name" value="adh_short"/>
    <property type="match status" value="1"/>
</dbReference>
<reference evidence="5 6" key="1">
    <citation type="journal article" date="2018" name="BMC Genomics">
        <title>Genomic evidence for intraspecific hybridization in a clonal and extremely halotolerant yeast.</title>
        <authorList>
            <person name="Gostincar C."/>
            <person name="Stajich J.E."/>
            <person name="Zupancic J."/>
            <person name="Zalar P."/>
            <person name="Gunde-Cimerman N."/>
        </authorList>
    </citation>
    <scope>NUCLEOTIDE SEQUENCE [LARGE SCALE GENOMIC DNA]</scope>
    <source>
        <strain evidence="5 6">EXF-2682</strain>
    </source>
</reference>
<organism evidence="5 6">
    <name type="scientific">Hortaea werneckii</name>
    <name type="common">Black yeast</name>
    <name type="synonym">Cladosporium werneckii</name>
    <dbReference type="NCBI Taxonomy" id="91943"/>
    <lineage>
        <taxon>Eukaryota</taxon>
        <taxon>Fungi</taxon>
        <taxon>Dikarya</taxon>
        <taxon>Ascomycota</taxon>
        <taxon>Pezizomycotina</taxon>
        <taxon>Dothideomycetes</taxon>
        <taxon>Dothideomycetidae</taxon>
        <taxon>Mycosphaerellales</taxon>
        <taxon>Teratosphaeriaceae</taxon>
        <taxon>Hortaea</taxon>
    </lineage>
</organism>
<evidence type="ECO:0000313" key="5">
    <source>
        <dbReference type="EMBL" id="RMY68616.1"/>
    </source>
</evidence>
<gene>
    <name evidence="5" type="ORF">D0863_06994</name>
</gene>
<evidence type="ECO:0000256" key="3">
    <source>
        <dbReference type="ARBA" id="ARBA00023002"/>
    </source>
</evidence>
<comment type="similarity">
    <text evidence="1">Belongs to the short-chain dehydrogenases/reductases (SDR) family.</text>
</comment>
<dbReference type="InterPro" id="IPR036291">
    <property type="entry name" value="NAD(P)-bd_dom_sf"/>
</dbReference>
<dbReference type="PRINTS" id="PR00081">
    <property type="entry name" value="GDHRDH"/>
</dbReference>
<dbReference type="GO" id="GO:0016491">
    <property type="term" value="F:oxidoreductase activity"/>
    <property type="evidence" value="ECO:0007669"/>
    <property type="project" value="UniProtKB-KW"/>
</dbReference>
<dbReference type="PANTHER" id="PTHR43490:SF99">
    <property type="entry name" value="SHORT-CHAIN DEHYDROGENASE_REDUCTASE"/>
    <property type="match status" value="1"/>
</dbReference>
<accession>A0A3M7DXF8</accession>
<evidence type="ECO:0000256" key="2">
    <source>
        <dbReference type="ARBA" id="ARBA00022857"/>
    </source>
</evidence>
<name>A0A3M7DXF8_HORWE</name>
<dbReference type="InterPro" id="IPR002347">
    <property type="entry name" value="SDR_fam"/>
</dbReference>
<keyword evidence="2" id="KW-0521">NADP</keyword>
<evidence type="ECO:0000256" key="1">
    <source>
        <dbReference type="ARBA" id="ARBA00006484"/>
    </source>
</evidence>
<dbReference type="OrthoDB" id="1933717at2759"/>
<dbReference type="Proteomes" id="UP000269276">
    <property type="component" value="Unassembled WGS sequence"/>
</dbReference>
<evidence type="ECO:0000313" key="6">
    <source>
        <dbReference type="Proteomes" id="UP000269276"/>
    </source>
</evidence>
<keyword evidence="3" id="KW-0560">Oxidoreductase</keyword>
<dbReference type="EMBL" id="QWIP01000229">
    <property type="protein sequence ID" value="RMY68616.1"/>
    <property type="molecule type" value="Genomic_DNA"/>
</dbReference>
<comment type="caution">
    <text evidence="5">The sequence shown here is derived from an EMBL/GenBank/DDBJ whole genome shotgun (WGS) entry which is preliminary data.</text>
</comment>
<dbReference type="VEuPathDB" id="FungiDB:BTJ68_05078"/>
<protein>
    <recommendedName>
        <fullName evidence="7">Ketoreductase (KR) domain-containing protein</fullName>
    </recommendedName>
</protein>
<evidence type="ECO:0008006" key="7">
    <source>
        <dbReference type="Google" id="ProtNLM"/>
    </source>
</evidence>
<evidence type="ECO:0000256" key="4">
    <source>
        <dbReference type="SAM" id="MobiDB-lite"/>
    </source>
</evidence>
<dbReference type="PANTHER" id="PTHR43490">
    <property type="entry name" value="(+)-NEOMENTHOL DEHYDROGENASE"/>
    <property type="match status" value="1"/>
</dbReference>
<dbReference type="Gene3D" id="3.40.50.720">
    <property type="entry name" value="NAD(P)-binding Rossmann-like Domain"/>
    <property type="match status" value="1"/>
</dbReference>
<dbReference type="SUPFAM" id="SSF51735">
    <property type="entry name" value="NAD(P)-binding Rossmann-fold domains"/>
    <property type="match status" value="1"/>
</dbReference>
<feature type="region of interest" description="Disordered" evidence="4">
    <location>
        <begin position="373"/>
        <end position="412"/>
    </location>
</feature>
<proteinExistence type="inferred from homology"/>